<dbReference type="CDD" id="cd18084">
    <property type="entry name" value="RsmE-like"/>
    <property type="match status" value="1"/>
</dbReference>
<comment type="subcellular location">
    <subcellularLocation>
        <location evidence="1 10">Cytoplasm</location>
    </subcellularLocation>
</comment>
<dbReference type="Pfam" id="PF04452">
    <property type="entry name" value="Methyltrans_RNA"/>
    <property type="match status" value="1"/>
</dbReference>
<sequence length="235" mass="25120">MERVYFPEPIPDGRAVVSGPEAHHLSRVRRARPGDPVELFDGRGRSFLARIESIGNGRVEVAIEASSPARPGPSAELTLATAVPKGDRFDWLIEKATELGVRRLVPLRTGRSVVDPRSSKLDRLRRVVIEACKQCGRDRLMELAGPISWEEFLELGPDGEGLIAHPGGVSIGRLGPIRRATLAIGPEGGFTDEEAGWAIAAGWNAIGLGPTILRVETAGLAACSAILALNEGTLE</sequence>
<evidence type="ECO:0000256" key="9">
    <source>
        <dbReference type="ARBA" id="ARBA00047944"/>
    </source>
</evidence>
<dbReference type="OrthoDB" id="9815641at2"/>
<dbReference type="AlphaFoldDB" id="A0A518H878"/>
<evidence type="ECO:0000256" key="8">
    <source>
        <dbReference type="ARBA" id="ARBA00025699"/>
    </source>
</evidence>
<evidence type="ECO:0000256" key="4">
    <source>
        <dbReference type="ARBA" id="ARBA00022552"/>
    </source>
</evidence>
<protein>
    <recommendedName>
        <fullName evidence="10">Ribosomal RNA small subunit methyltransferase E</fullName>
        <ecNumber evidence="10">2.1.1.193</ecNumber>
    </recommendedName>
</protein>
<dbReference type="EMBL" id="CP036426">
    <property type="protein sequence ID" value="QDV37062.1"/>
    <property type="molecule type" value="Genomic_DNA"/>
</dbReference>
<dbReference type="InterPro" id="IPR029026">
    <property type="entry name" value="tRNA_m1G_MTases_N"/>
</dbReference>
<dbReference type="SUPFAM" id="SSF88697">
    <property type="entry name" value="PUA domain-like"/>
    <property type="match status" value="1"/>
</dbReference>
<proteinExistence type="inferred from homology"/>
<dbReference type="GO" id="GO:0005737">
    <property type="term" value="C:cytoplasm"/>
    <property type="evidence" value="ECO:0007669"/>
    <property type="project" value="UniProtKB-SubCell"/>
</dbReference>
<organism evidence="13 14">
    <name type="scientific">Tautonia plasticadhaerens</name>
    <dbReference type="NCBI Taxonomy" id="2527974"/>
    <lineage>
        <taxon>Bacteria</taxon>
        <taxon>Pseudomonadati</taxon>
        <taxon>Planctomycetota</taxon>
        <taxon>Planctomycetia</taxon>
        <taxon>Isosphaerales</taxon>
        <taxon>Isosphaeraceae</taxon>
        <taxon>Tautonia</taxon>
    </lineage>
</organism>
<reference evidence="13 14" key="1">
    <citation type="submission" date="2019-02" db="EMBL/GenBank/DDBJ databases">
        <title>Deep-cultivation of Planctomycetes and their phenomic and genomic characterization uncovers novel biology.</title>
        <authorList>
            <person name="Wiegand S."/>
            <person name="Jogler M."/>
            <person name="Boedeker C."/>
            <person name="Pinto D."/>
            <person name="Vollmers J."/>
            <person name="Rivas-Marin E."/>
            <person name="Kohn T."/>
            <person name="Peeters S.H."/>
            <person name="Heuer A."/>
            <person name="Rast P."/>
            <person name="Oberbeckmann S."/>
            <person name="Bunk B."/>
            <person name="Jeske O."/>
            <person name="Meyerdierks A."/>
            <person name="Storesund J.E."/>
            <person name="Kallscheuer N."/>
            <person name="Luecker S."/>
            <person name="Lage O.M."/>
            <person name="Pohl T."/>
            <person name="Merkel B.J."/>
            <person name="Hornburger P."/>
            <person name="Mueller R.-W."/>
            <person name="Bruemmer F."/>
            <person name="Labrenz M."/>
            <person name="Spormann A.M."/>
            <person name="Op den Camp H."/>
            <person name="Overmann J."/>
            <person name="Amann R."/>
            <person name="Jetten M.S.M."/>
            <person name="Mascher T."/>
            <person name="Medema M.H."/>
            <person name="Devos D.P."/>
            <person name="Kaster A.-K."/>
            <person name="Ovreas L."/>
            <person name="Rohde M."/>
            <person name="Galperin M.Y."/>
            <person name="Jogler C."/>
        </authorList>
    </citation>
    <scope>NUCLEOTIDE SEQUENCE [LARGE SCALE GENOMIC DNA]</scope>
    <source>
        <strain evidence="13 14">ElP</strain>
    </source>
</reference>
<dbReference type="SUPFAM" id="SSF75217">
    <property type="entry name" value="alpha/beta knot"/>
    <property type="match status" value="1"/>
</dbReference>
<evidence type="ECO:0000256" key="6">
    <source>
        <dbReference type="ARBA" id="ARBA00022679"/>
    </source>
</evidence>
<dbReference type="InterPro" id="IPR029028">
    <property type="entry name" value="Alpha/beta_knot_MTases"/>
</dbReference>
<dbReference type="InterPro" id="IPR006700">
    <property type="entry name" value="RsmE"/>
</dbReference>
<dbReference type="Proteomes" id="UP000317835">
    <property type="component" value="Chromosome"/>
</dbReference>
<evidence type="ECO:0000259" key="12">
    <source>
        <dbReference type="Pfam" id="PF20260"/>
    </source>
</evidence>
<dbReference type="Pfam" id="PF20260">
    <property type="entry name" value="PUA_4"/>
    <property type="match status" value="1"/>
</dbReference>
<keyword evidence="14" id="KW-1185">Reference proteome</keyword>
<dbReference type="InterPro" id="IPR015947">
    <property type="entry name" value="PUA-like_sf"/>
</dbReference>
<comment type="catalytic activity">
    <reaction evidence="9 10">
        <text>uridine(1498) in 16S rRNA + S-adenosyl-L-methionine = N(3)-methyluridine(1498) in 16S rRNA + S-adenosyl-L-homocysteine + H(+)</text>
        <dbReference type="Rhea" id="RHEA:42920"/>
        <dbReference type="Rhea" id="RHEA-COMP:10283"/>
        <dbReference type="Rhea" id="RHEA-COMP:10284"/>
        <dbReference type="ChEBI" id="CHEBI:15378"/>
        <dbReference type="ChEBI" id="CHEBI:57856"/>
        <dbReference type="ChEBI" id="CHEBI:59789"/>
        <dbReference type="ChEBI" id="CHEBI:65315"/>
        <dbReference type="ChEBI" id="CHEBI:74502"/>
        <dbReference type="EC" id="2.1.1.193"/>
    </reaction>
</comment>
<gene>
    <name evidence="13" type="primary">rsmE</name>
    <name evidence="13" type="ORF">ElP_49950</name>
</gene>
<comment type="similarity">
    <text evidence="2 10">Belongs to the RNA methyltransferase RsmE family.</text>
</comment>
<dbReference type="PANTHER" id="PTHR30027">
    <property type="entry name" value="RIBOSOMAL RNA SMALL SUBUNIT METHYLTRANSFERASE E"/>
    <property type="match status" value="1"/>
</dbReference>
<evidence type="ECO:0000256" key="2">
    <source>
        <dbReference type="ARBA" id="ARBA00005528"/>
    </source>
</evidence>
<evidence type="ECO:0000256" key="1">
    <source>
        <dbReference type="ARBA" id="ARBA00004496"/>
    </source>
</evidence>
<keyword evidence="4 10" id="KW-0698">rRNA processing</keyword>
<evidence type="ECO:0000259" key="11">
    <source>
        <dbReference type="Pfam" id="PF04452"/>
    </source>
</evidence>
<keyword evidence="6 10" id="KW-0808">Transferase</keyword>
<evidence type="ECO:0000256" key="5">
    <source>
        <dbReference type="ARBA" id="ARBA00022603"/>
    </source>
</evidence>
<feature type="domain" description="Ribosomal RNA small subunit methyltransferase E PUA-like" evidence="12">
    <location>
        <begin position="18"/>
        <end position="63"/>
    </location>
</feature>
<dbReference type="RefSeq" id="WP_145274312.1">
    <property type="nucleotide sequence ID" value="NZ_CP036426.1"/>
</dbReference>
<dbReference type="PIRSF" id="PIRSF015601">
    <property type="entry name" value="MTase_slr0722"/>
    <property type="match status" value="1"/>
</dbReference>
<dbReference type="InterPro" id="IPR046887">
    <property type="entry name" value="RsmE_PUA-like"/>
</dbReference>
<accession>A0A518H878</accession>
<dbReference type="GO" id="GO:0070042">
    <property type="term" value="F:rRNA (uridine-N3-)-methyltransferase activity"/>
    <property type="evidence" value="ECO:0007669"/>
    <property type="project" value="TreeGrafter"/>
</dbReference>
<evidence type="ECO:0000256" key="10">
    <source>
        <dbReference type="PIRNR" id="PIRNR015601"/>
    </source>
</evidence>
<dbReference type="KEGG" id="tpla:ElP_49950"/>
<dbReference type="Gene3D" id="3.40.1280.10">
    <property type="match status" value="1"/>
</dbReference>
<dbReference type="InterPro" id="IPR046886">
    <property type="entry name" value="RsmE_MTase_dom"/>
</dbReference>
<dbReference type="PANTHER" id="PTHR30027:SF3">
    <property type="entry name" value="16S RRNA (URACIL(1498)-N(3))-METHYLTRANSFERASE"/>
    <property type="match status" value="1"/>
</dbReference>
<keyword evidence="5 10" id="KW-0489">Methyltransferase</keyword>
<dbReference type="GO" id="GO:0070475">
    <property type="term" value="P:rRNA base methylation"/>
    <property type="evidence" value="ECO:0007669"/>
    <property type="project" value="TreeGrafter"/>
</dbReference>
<dbReference type="NCBIfam" id="TIGR00046">
    <property type="entry name" value="RsmE family RNA methyltransferase"/>
    <property type="match status" value="1"/>
</dbReference>
<evidence type="ECO:0000256" key="7">
    <source>
        <dbReference type="ARBA" id="ARBA00022691"/>
    </source>
</evidence>
<evidence type="ECO:0000313" key="13">
    <source>
        <dbReference type="EMBL" id="QDV37062.1"/>
    </source>
</evidence>
<name>A0A518H878_9BACT</name>
<comment type="function">
    <text evidence="8 10">Specifically methylates the N3 position of the uracil ring of uridine 1498 (m3U1498) in 16S rRNA. Acts on the fully assembled 30S ribosomal subunit.</text>
</comment>
<keyword evidence="3 10" id="KW-0963">Cytoplasm</keyword>
<evidence type="ECO:0000313" key="14">
    <source>
        <dbReference type="Proteomes" id="UP000317835"/>
    </source>
</evidence>
<evidence type="ECO:0000256" key="3">
    <source>
        <dbReference type="ARBA" id="ARBA00022490"/>
    </source>
</evidence>
<dbReference type="EC" id="2.1.1.193" evidence="10"/>
<keyword evidence="7 10" id="KW-0949">S-adenosyl-L-methionine</keyword>
<feature type="domain" description="Ribosomal RNA small subunit methyltransferase E methyltransferase" evidence="11">
    <location>
        <begin position="76"/>
        <end position="226"/>
    </location>
</feature>